<dbReference type="KEGG" id="vg:77951813"/>
<evidence type="ECO:0000313" key="1">
    <source>
        <dbReference type="EMBL" id="QKY79969.1"/>
    </source>
</evidence>
<dbReference type="EMBL" id="MT498058">
    <property type="protein sequence ID" value="QKY79969.1"/>
    <property type="molecule type" value="Genomic_DNA"/>
</dbReference>
<dbReference type="RefSeq" id="YP_010675486.1">
    <property type="nucleotide sequence ID" value="NC_071004.1"/>
</dbReference>
<dbReference type="GeneID" id="77951813"/>
<name>A0AAE7F8F6_9CAUD</name>
<sequence>MAYRGWLQFGTTELANAERAVTYLENGACSTSVEVFHDDSWPDTHTFLGQSPYTTPAQDGAPWFSPSIPESADFFGIWPMQIDGLDSTALNREVLESAGEGAVFGIPHAQARHIKIEALLLAGTPEAAEFGLQWLNAVLRGDACEPFDTPRDLQFLDVTPPISVTDTDAQVIARAQRHQRKLYNVACTEQVEVKQRFGQYLPERRQTTCFKVEFTLTAGNPFIWKYTTSLADPVVLANGQTTTVSFERTVNGVCPSACPPDAPPLYDPNLPAPVPLPRPLTPASAVGCQPIQSKRTKVTIPSGKVRQFEQVVPTVVIATGAQAERNIRLQWVRGNDTDDLQCASIGEVMIGYIPANSFMTLDGVTGQATCQTGSGKPVDATPVVSGRLGGPWRAPVLRCGSDHTIVLDAATSVSPTVQAVITGQVRAA</sequence>
<evidence type="ECO:0000313" key="2">
    <source>
        <dbReference type="Proteomes" id="UP000821895"/>
    </source>
</evidence>
<organism evidence="1 2">
    <name type="scientific">Gordonia phage Clawz</name>
    <dbReference type="NCBI Taxonomy" id="2743910"/>
    <lineage>
        <taxon>Viruses</taxon>
        <taxon>Duplodnaviria</taxon>
        <taxon>Heunggongvirae</taxon>
        <taxon>Uroviricota</taxon>
        <taxon>Caudoviricetes</taxon>
        <taxon>Clawzvirus</taxon>
        <taxon>Clawzvirus clawz</taxon>
    </lineage>
</organism>
<gene>
    <name evidence="1" type="primary">57</name>
    <name evidence="1" type="ORF">SEA_CLAWZ_57</name>
</gene>
<protein>
    <submittedName>
        <fullName evidence="1">Minor tail protein</fullName>
    </submittedName>
</protein>
<dbReference type="Proteomes" id="UP000821895">
    <property type="component" value="Segment"/>
</dbReference>
<keyword evidence="2" id="KW-1185">Reference proteome</keyword>
<accession>A0AAE7F8F6</accession>
<proteinExistence type="predicted"/>
<reference evidence="1" key="1">
    <citation type="submission" date="2020-05" db="EMBL/GenBank/DDBJ databases">
        <authorList>
            <person name="Conneilly E.M."/>
            <person name="Corace M.L."/>
            <person name="Daly D."/>
            <person name="Dejene M.A."/>
            <person name="Deng Y."/>
            <person name="Kelly J.M."/>
            <person name="Masiello C.S."/>
            <person name="McDonough D."/>
            <person name="Musser E."/>
            <person name="Pecorale A.L."/>
            <person name="Ray R.F."/>
            <person name="Regan I.M."/>
            <person name="Shedd N.A."/>
            <person name="Tatone J.R."/>
            <person name="Tocci C.W."/>
            <person name="Zarate C.M."/>
            <person name="Whitefleet-Smith J.L."/>
            <person name="Garlena R.A."/>
            <person name="Russell D.A."/>
            <person name="Pope W.H."/>
            <person name="Jacobs-Sera D."/>
            <person name="Hatfull G.F."/>
        </authorList>
    </citation>
    <scope>NUCLEOTIDE SEQUENCE</scope>
</reference>